<accession>A0ABP9UL25</accession>
<organism evidence="2 3">
    <name type="scientific">Haloferula sargassicola</name>
    <dbReference type="NCBI Taxonomy" id="490096"/>
    <lineage>
        <taxon>Bacteria</taxon>
        <taxon>Pseudomonadati</taxon>
        <taxon>Verrucomicrobiota</taxon>
        <taxon>Verrucomicrobiia</taxon>
        <taxon>Verrucomicrobiales</taxon>
        <taxon>Verrucomicrobiaceae</taxon>
        <taxon>Haloferula</taxon>
    </lineage>
</organism>
<evidence type="ECO:0000256" key="1">
    <source>
        <dbReference type="SAM" id="MobiDB-lite"/>
    </source>
</evidence>
<dbReference type="RefSeq" id="WP_353565550.1">
    <property type="nucleotide sequence ID" value="NZ_BAABRI010000003.1"/>
</dbReference>
<evidence type="ECO:0000313" key="2">
    <source>
        <dbReference type="EMBL" id="GAA5481397.1"/>
    </source>
</evidence>
<dbReference type="EMBL" id="BAABRI010000003">
    <property type="protein sequence ID" value="GAA5481397.1"/>
    <property type="molecule type" value="Genomic_DNA"/>
</dbReference>
<feature type="region of interest" description="Disordered" evidence="1">
    <location>
        <begin position="27"/>
        <end position="58"/>
    </location>
</feature>
<protein>
    <submittedName>
        <fullName evidence="2">Uncharacterized protein</fullName>
    </submittedName>
</protein>
<evidence type="ECO:0000313" key="3">
    <source>
        <dbReference type="Proteomes" id="UP001476282"/>
    </source>
</evidence>
<gene>
    <name evidence="2" type="ORF">Hsar01_00606</name>
</gene>
<comment type="caution">
    <text evidence="2">The sequence shown here is derived from an EMBL/GenBank/DDBJ whole genome shotgun (WGS) entry which is preliminary data.</text>
</comment>
<keyword evidence="3" id="KW-1185">Reference proteome</keyword>
<name>A0ABP9UL25_9BACT</name>
<sequence>MKSKGLILTACAILGFGVGLAVLQPWEPPTKAGDSDPPSSAAKPAPSADSPGPETAFGRLVRQGSPNLLSASTRDAAQALADEKRSPLRTRAFLRTKIELMDHDQLVLEMMDGDIDTLPEIRAATRRLTLEDPEGTFTAYERGLYRLNTMEKLYAFLDTLLHTWTDADAPALLSRLKAMKRGGSQQDASLRFSDYWAGTQPEAAAQYFTDLISIRNMDDFGRMAFNEQGYARKIAEAWQRTDEEGLREFVSRLPKGSTKTAFGSAIKDMEAAH</sequence>
<feature type="compositionally biased region" description="Low complexity" evidence="1">
    <location>
        <begin position="31"/>
        <end position="53"/>
    </location>
</feature>
<reference evidence="2 3" key="1">
    <citation type="submission" date="2024-02" db="EMBL/GenBank/DDBJ databases">
        <title>Haloferula sargassicola NBRC 104335.</title>
        <authorList>
            <person name="Ichikawa N."/>
            <person name="Katano-Makiyama Y."/>
            <person name="Hidaka K."/>
        </authorList>
    </citation>
    <scope>NUCLEOTIDE SEQUENCE [LARGE SCALE GENOMIC DNA]</scope>
    <source>
        <strain evidence="2 3">NBRC 104335</strain>
    </source>
</reference>
<dbReference type="Proteomes" id="UP001476282">
    <property type="component" value="Unassembled WGS sequence"/>
</dbReference>
<proteinExistence type="predicted"/>